<dbReference type="Proteomes" id="UP000019116">
    <property type="component" value="Chromosome 1B"/>
</dbReference>
<reference evidence="4" key="2">
    <citation type="submission" date="2018-10" db="UniProtKB">
        <authorList>
            <consortium name="EnsemblPlants"/>
        </authorList>
    </citation>
    <scope>IDENTIFICATION</scope>
</reference>
<keyword evidence="5" id="KW-1185">Reference proteome</keyword>
<dbReference type="Gene3D" id="3.80.10.10">
    <property type="entry name" value="Ribonuclease Inhibitor"/>
    <property type="match status" value="1"/>
</dbReference>
<dbReference type="PANTHER" id="PTHR36766">
    <property type="entry name" value="PLANT BROAD-SPECTRUM MILDEW RESISTANCE PROTEIN RPW8"/>
    <property type="match status" value="1"/>
</dbReference>
<dbReference type="PROSITE" id="PS51450">
    <property type="entry name" value="LRR"/>
    <property type="match status" value="1"/>
</dbReference>
<evidence type="ECO:0000313" key="4">
    <source>
        <dbReference type="EnsemblPlants" id="TraesCS1B02G051300.1.cds1"/>
    </source>
</evidence>
<sequence>MNAFGFKHIQQVPPSKQWRITDSILNNSEKDIVSRSTDAEKKQIVSILIDQGSDRDLIVLPIVGMGGLGKTTFAQLVYNDPAIKKHFQLQRWCCVTDDFDVTKIASNICQINEINREKALQDLQKEVSGKRNLIVLDDVWNEDAEKWEKLKTCLNHGAKGSAILTTTRNAHVAQIMKMCVHSQNLRMLHKDFLKEIFVNRAFCLQKPLADEPGLSKVVDKILVRCGGSPLAAKAFGSMLSNKTSIKEWEDILARSKTFNKDIETLPILKLSYDDLPSQLKECFAFCALFPKDYEIDVEILIQLWMAHDFIQLKKGDNLEKVGRYIFDELTWRSFFQDVKQTPRREWQALRSRTICKIHDLMHDIALSIMGKDCLTIIDRPDEKELVSAGPTRHLLSSYRFIGGHLDDYLKKHSPTLQRMMYAEYTEGPAQHLCKYNHLRALQLYGLSKLPLHPRHLEHLRYLDLSGNFKIKELPKELCILYNLQTLNLSYCQNLGRLPKDMKYMTNLRHLYTNGCSSLECMPPDLGQLTSLQTVTYFVVGSSSACSTIKELQNLNLSGELEIFRLQYATEEDALACSLGNKEKLTHLSPKWSDKNSEGLNHHKNVLGALVEKGSNMRNISTGSHMSRH</sequence>
<dbReference type="GO" id="GO:0002758">
    <property type="term" value="P:innate immune response-activating signaling pathway"/>
    <property type="evidence" value="ECO:0007669"/>
    <property type="project" value="UniProtKB-ARBA"/>
</dbReference>
<dbReference type="InterPro" id="IPR055414">
    <property type="entry name" value="LRR_R13L4/SHOC2-like"/>
</dbReference>
<dbReference type="Pfam" id="PF00931">
    <property type="entry name" value="NB-ARC"/>
    <property type="match status" value="1"/>
</dbReference>
<dbReference type="InterPro" id="IPR001496">
    <property type="entry name" value="SOCS_box"/>
</dbReference>
<dbReference type="InterPro" id="IPR027417">
    <property type="entry name" value="P-loop_NTPase"/>
</dbReference>
<proteinExistence type="predicted"/>
<dbReference type="Gene3D" id="1.10.8.430">
    <property type="entry name" value="Helical domain of apoptotic protease-activating factors"/>
    <property type="match status" value="1"/>
</dbReference>
<name>A0A3B5YS89_WHEAT</name>
<dbReference type="Gramene" id="TraesNOR1B03G00200310.1">
    <property type="protein sequence ID" value="TraesNOR1B03G00200310.1.CDS1"/>
    <property type="gene ID" value="TraesNOR1B03G00200310"/>
</dbReference>
<dbReference type="Pfam" id="PF23598">
    <property type="entry name" value="LRR_14"/>
    <property type="match status" value="1"/>
</dbReference>
<dbReference type="GO" id="GO:0043531">
    <property type="term" value="F:ADP binding"/>
    <property type="evidence" value="ECO:0007669"/>
    <property type="project" value="InterPro"/>
</dbReference>
<reference evidence="4" key="1">
    <citation type="submission" date="2018-08" db="EMBL/GenBank/DDBJ databases">
        <authorList>
            <person name="Rossello M."/>
        </authorList>
    </citation>
    <scope>NUCLEOTIDE SEQUENCE [LARGE SCALE GENOMIC DNA]</scope>
    <source>
        <strain evidence="4">cv. Chinese Spring</strain>
    </source>
</reference>
<dbReference type="PROSITE" id="PS50225">
    <property type="entry name" value="SOCS"/>
    <property type="match status" value="1"/>
</dbReference>
<dbReference type="SUPFAM" id="SSF52058">
    <property type="entry name" value="L domain-like"/>
    <property type="match status" value="1"/>
</dbReference>
<dbReference type="GO" id="GO:0042742">
    <property type="term" value="P:defense response to bacterium"/>
    <property type="evidence" value="ECO:0007669"/>
    <property type="project" value="UniProtKB-ARBA"/>
</dbReference>
<dbReference type="InterPro" id="IPR036388">
    <property type="entry name" value="WH-like_DNA-bd_sf"/>
</dbReference>
<dbReference type="OMA" id="ILICMAP"/>
<dbReference type="InterPro" id="IPR058922">
    <property type="entry name" value="WHD_DRP"/>
</dbReference>
<feature type="domain" description="SOCS box" evidence="3">
    <location>
        <begin position="430"/>
        <end position="465"/>
    </location>
</feature>
<evidence type="ECO:0000313" key="5">
    <source>
        <dbReference type="Proteomes" id="UP000019116"/>
    </source>
</evidence>
<keyword evidence="1" id="KW-0677">Repeat</keyword>
<dbReference type="InterPro" id="IPR032675">
    <property type="entry name" value="LRR_dom_sf"/>
</dbReference>
<accession>A0A3B5YS89</accession>
<dbReference type="SUPFAM" id="SSF52540">
    <property type="entry name" value="P-loop containing nucleoside triphosphate hydrolases"/>
    <property type="match status" value="1"/>
</dbReference>
<dbReference type="Gene3D" id="3.40.50.300">
    <property type="entry name" value="P-loop containing nucleotide triphosphate hydrolases"/>
    <property type="match status" value="1"/>
</dbReference>
<dbReference type="SMR" id="A0A3B5YS89"/>
<dbReference type="EnsemblPlants" id="TraesCS1B02G051300.1">
    <property type="protein sequence ID" value="TraesCS1B02G051300.1.cds1"/>
    <property type="gene ID" value="TraesCS1B02G051300"/>
</dbReference>
<organism evidence="4">
    <name type="scientific">Triticum aestivum</name>
    <name type="common">Wheat</name>
    <dbReference type="NCBI Taxonomy" id="4565"/>
    <lineage>
        <taxon>Eukaryota</taxon>
        <taxon>Viridiplantae</taxon>
        <taxon>Streptophyta</taxon>
        <taxon>Embryophyta</taxon>
        <taxon>Tracheophyta</taxon>
        <taxon>Spermatophyta</taxon>
        <taxon>Magnoliopsida</taxon>
        <taxon>Liliopsida</taxon>
        <taxon>Poales</taxon>
        <taxon>Poaceae</taxon>
        <taxon>BOP clade</taxon>
        <taxon>Pooideae</taxon>
        <taxon>Triticodae</taxon>
        <taxon>Triticeae</taxon>
        <taxon>Triticinae</taxon>
        <taxon>Triticum</taxon>
    </lineage>
</organism>
<dbReference type="FunFam" id="1.10.10.10:FF:000322">
    <property type="entry name" value="Probable disease resistance protein At1g63360"/>
    <property type="match status" value="1"/>
</dbReference>
<keyword evidence="2" id="KW-0611">Plant defense</keyword>
<dbReference type="Gene3D" id="1.10.10.10">
    <property type="entry name" value="Winged helix-like DNA-binding domain superfamily/Winged helix DNA-binding domain"/>
    <property type="match status" value="1"/>
</dbReference>
<dbReference type="STRING" id="4565.A0A3B5YS89"/>
<dbReference type="GO" id="GO:0009626">
    <property type="term" value="P:plant-type hypersensitive response"/>
    <property type="evidence" value="ECO:0007669"/>
    <property type="project" value="UniProtKB-ARBA"/>
</dbReference>
<dbReference type="InterPro" id="IPR002182">
    <property type="entry name" value="NB-ARC"/>
</dbReference>
<protein>
    <recommendedName>
        <fullName evidence="3">SOCS box domain-containing protein</fullName>
    </recommendedName>
</protein>
<evidence type="ECO:0000259" key="3">
    <source>
        <dbReference type="PROSITE" id="PS50225"/>
    </source>
</evidence>
<dbReference type="InterPro" id="IPR042197">
    <property type="entry name" value="Apaf_helical"/>
</dbReference>
<dbReference type="PANTHER" id="PTHR36766:SF55">
    <property type="entry name" value="OS11G0492900 PROTEIN"/>
    <property type="match status" value="1"/>
</dbReference>
<dbReference type="InterPro" id="IPR001611">
    <property type="entry name" value="Leu-rich_rpt"/>
</dbReference>
<evidence type="ECO:0000256" key="1">
    <source>
        <dbReference type="ARBA" id="ARBA00022737"/>
    </source>
</evidence>
<dbReference type="Pfam" id="PF23559">
    <property type="entry name" value="WHD_DRP"/>
    <property type="match status" value="1"/>
</dbReference>
<dbReference type="Gramene" id="TraesCS1B03G0113400.1">
    <property type="protein sequence ID" value="TraesCS1B03G0113400.1.CDS1"/>
    <property type="gene ID" value="TraesCS1B03G0113400"/>
</dbReference>
<dbReference type="OrthoDB" id="67700at2759"/>
<evidence type="ECO:0000256" key="2">
    <source>
        <dbReference type="ARBA" id="ARBA00022821"/>
    </source>
</evidence>
<dbReference type="AlphaFoldDB" id="A0A3B5YS89"/>
<dbReference type="PaxDb" id="4565-Traes_1BS_95B08F77C.1"/>
<dbReference type="Gramene" id="TraesCS1B02G051300.1">
    <property type="protein sequence ID" value="TraesCS1B02G051300.1.cds1"/>
    <property type="gene ID" value="TraesCS1B02G051300"/>
</dbReference>
<dbReference type="PRINTS" id="PR00364">
    <property type="entry name" value="DISEASERSIST"/>
</dbReference>